<protein>
    <submittedName>
        <fullName evidence="1">Ribosomal protein S27AE</fullName>
    </submittedName>
</protein>
<gene>
    <name evidence="1" type="ORF">QO005_000958</name>
</gene>
<evidence type="ECO:0000313" key="2">
    <source>
        <dbReference type="Proteomes" id="UP001235269"/>
    </source>
</evidence>
<name>A0ABU0I8S1_9HYPH</name>
<dbReference type="RefSeq" id="WP_307156836.1">
    <property type="nucleotide sequence ID" value="NZ_JAUSWH010000002.1"/>
</dbReference>
<reference evidence="1 2" key="1">
    <citation type="submission" date="2023-07" db="EMBL/GenBank/DDBJ databases">
        <title>Genomic Encyclopedia of Type Strains, Phase IV (KMG-IV): sequencing the most valuable type-strain genomes for metagenomic binning, comparative biology and taxonomic classification.</title>
        <authorList>
            <person name="Goeker M."/>
        </authorList>
    </citation>
    <scope>NUCLEOTIDE SEQUENCE [LARGE SCALE GENOMIC DNA]</scope>
    <source>
        <strain evidence="1 2">DSM 100301</strain>
    </source>
</reference>
<comment type="caution">
    <text evidence="1">The sequence shown here is derived from an EMBL/GenBank/DDBJ whole genome shotgun (WGS) entry which is preliminary data.</text>
</comment>
<keyword evidence="1" id="KW-0689">Ribosomal protein</keyword>
<evidence type="ECO:0000313" key="1">
    <source>
        <dbReference type="EMBL" id="MDQ0454631.1"/>
    </source>
</evidence>
<dbReference type="Proteomes" id="UP001235269">
    <property type="component" value="Unassembled WGS sequence"/>
</dbReference>
<sequence length="78" mass="8305">MTDLYAMLKTRKACPVCGQAAMPVNARQEQMKLVRYECGAAFGVSSILNVIDANQPCPMPSQAAAGQMMVEADLVGLV</sequence>
<accession>A0ABU0I8S1</accession>
<proteinExistence type="predicted"/>
<keyword evidence="1" id="KW-0687">Ribonucleoprotein</keyword>
<dbReference type="GO" id="GO:0005840">
    <property type="term" value="C:ribosome"/>
    <property type="evidence" value="ECO:0007669"/>
    <property type="project" value="UniProtKB-KW"/>
</dbReference>
<organism evidence="1 2">
    <name type="scientific">Rhizobium paknamense</name>
    <dbReference type="NCBI Taxonomy" id="1206817"/>
    <lineage>
        <taxon>Bacteria</taxon>
        <taxon>Pseudomonadati</taxon>
        <taxon>Pseudomonadota</taxon>
        <taxon>Alphaproteobacteria</taxon>
        <taxon>Hyphomicrobiales</taxon>
        <taxon>Rhizobiaceae</taxon>
        <taxon>Rhizobium/Agrobacterium group</taxon>
        <taxon>Rhizobium</taxon>
    </lineage>
</organism>
<dbReference type="EMBL" id="JAUSWH010000002">
    <property type="protein sequence ID" value="MDQ0454631.1"/>
    <property type="molecule type" value="Genomic_DNA"/>
</dbReference>
<keyword evidence="2" id="KW-1185">Reference proteome</keyword>